<dbReference type="InParanoid" id="A0A1Z5K303"/>
<dbReference type="InterPro" id="IPR016181">
    <property type="entry name" value="Acyl_CoA_acyltransferase"/>
</dbReference>
<dbReference type="PANTHER" id="PTHR47443">
    <property type="entry name" value="ACYL-COA N-ACYLTRANSFERASES (NAT) SUPERFAMILY PROTEIN"/>
    <property type="match status" value="1"/>
</dbReference>
<dbReference type="CDD" id="cd04301">
    <property type="entry name" value="NAT_SF"/>
    <property type="match status" value="1"/>
</dbReference>
<comment type="caution">
    <text evidence="2">The sequence shown here is derived from an EMBL/GenBank/DDBJ whole genome shotgun (WGS) entry which is preliminary data.</text>
</comment>
<protein>
    <recommendedName>
        <fullName evidence="1">N-acetyltransferase domain-containing protein</fullName>
    </recommendedName>
</protein>
<dbReference type="PROSITE" id="PS51186">
    <property type="entry name" value="GNAT"/>
    <property type="match status" value="1"/>
</dbReference>
<reference evidence="2 3" key="1">
    <citation type="journal article" date="2015" name="Plant Cell">
        <title>Oil accumulation by the oleaginous diatom Fistulifera solaris as revealed by the genome and transcriptome.</title>
        <authorList>
            <person name="Tanaka T."/>
            <person name="Maeda Y."/>
            <person name="Veluchamy A."/>
            <person name="Tanaka M."/>
            <person name="Abida H."/>
            <person name="Marechal E."/>
            <person name="Bowler C."/>
            <person name="Muto M."/>
            <person name="Sunaga Y."/>
            <person name="Tanaka M."/>
            <person name="Yoshino T."/>
            <person name="Taniguchi T."/>
            <person name="Fukuda Y."/>
            <person name="Nemoto M."/>
            <person name="Matsumoto M."/>
            <person name="Wong P.S."/>
            <person name="Aburatani S."/>
            <person name="Fujibuchi W."/>
        </authorList>
    </citation>
    <scope>NUCLEOTIDE SEQUENCE [LARGE SCALE GENOMIC DNA]</scope>
    <source>
        <strain evidence="2 3">JPCC DA0580</strain>
    </source>
</reference>
<dbReference type="Proteomes" id="UP000198406">
    <property type="component" value="Unassembled WGS sequence"/>
</dbReference>
<dbReference type="SUPFAM" id="SSF55729">
    <property type="entry name" value="Acyl-CoA N-acyltransferases (Nat)"/>
    <property type="match status" value="1"/>
</dbReference>
<dbReference type="GO" id="GO:0008080">
    <property type="term" value="F:N-acetyltransferase activity"/>
    <property type="evidence" value="ECO:0007669"/>
    <property type="project" value="TreeGrafter"/>
</dbReference>
<dbReference type="Pfam" id="PF00583">
    <property type="entry name" value="Acetyltransf_1"/>
    <property type="match status" value="1"/>
</dbReference>
<gene>
    <name evidence="2" type="ORF">FisN_3Hh608</name>
</gene>
<sequence>MDIQDLNDIVDLCMEEYGKKNRTNFADQLDQWWLQRLIDSTMRMKLVLDSSVLEKDHTILVATQHTCQQSTPRVIGMIEVSWQPVLPDRIPPAVPIPLPLKRMYCQVTGTPMEAWIGNLLIEPSFRRRGLAKVLVSATEGIAAQRTGCTSLHLHCDAQYSVAQRLYQSMGYRIVPKEDTPFTFDGGMAWKDSIYFVDGVALLYLRKDLS</sequence>
<feature type="domain" description="N-acetyltransferase" evidence="1">
    <location>
        <begin position="1"/>
        <end position="192"/>
    </location>
</feature>
<proteinExistence type="predicted"/>
<dbReference type="GO" id="GO:0009507">
    <property type="term" value="C:chloroplast"/>
    <property type="evidence" value="ECO:0007669"/>
    <property type="project" value="TreeGrafter"/>
</dbReference>
<organism evidence="2 3">
    <name type="scientific">Fistulifera solaris</name>
    <name type="common">Oleaginous diatom</name>
    <dbReference type="NCBI Taxonomy" id="1519565"/>
    <lineage>
        <taxon>Eukaryota</taxon>
        <taxon>Sar</taxon>
        <taxon>Stramenopiles</taxon>
        <taxon>Ochrophyta</taxon>
        <taxon>Bacillariophyta</taxon>
        <taxon>Bacillariophyceae</taxon>
        <taxon>Bacillariophycidae</taxon>
        <taxon>Naviculales</taxon>
        <taxon>Naviculaceae</taxon>
        <taxon>Fistulifera</taxon>
    </lineage>
</organism>
<dbReference type="Gene3D" id="3.40.630.30">
    <property type="match status" value="1"/>
</dbReference>
<name>A0A1Z5K303_FISSO</name>
<dbReference type="PANTHER" id="PTHR47443:SF3">
    <property type="entry name" value="GCN5-RELATED N-ACETYLTRANSFERASE 4, CHLOROPLASTIC"/>
    <property type="match status" value="1"/>
</dbReference>
<evidence type="ECO:0000313" key="3">
    <source>
        <dbReference type="Proteomes" id="UP000198406"/>
    </source>
</evidence>
<dbReference type="OrthoDB" id="41532at2759"/>
<dbReference type="EMBL" id="BDSP01000150">
    <property type="protein sequence ID" value="GAX20542.1"/>
    <property type="molecule type" value="Genomic_DNA"/>
</dbReference>
<evidence type="ECO:0000259" key="1">
    <source>
        <dbReference type="PROSITE" id="PS51186"/>
    </source>
</evidence>
<evidence type="ECO:0000313" key="2">
    <source>
        <dbReference type="EMBL" id="GAX20542.1"/>
    </source>
</evidence>
<accession>A0A1Z5K303</accession>
<dbReference type="InterPro" id="IPR000182">
    <property type="entry name" value="GNAT_dom"/>
</dbReference>
<keyword evidence="3" id="KW-1185">Reference proteome</keyword>
<dbReference type="AlphaFoldDB" id="A0A1Z5K303"/>